<accession>A0ABN3FX37</accession>
<name>A0ABN3FX37_9ACTN</name>
<protein>
    <submittedName>
        <fullName evidence="2">Uncharacterized protein</fullName>
    </submittedName>
</protein>
<reference evidence="2 3" key="1">
    <citation type="journal article" date="2019" name="Int. J. Syst. Evol. Microbiol.">
        <title>The Global Catalogue of Microorganisms (GCM) 10K type strain sequencing project: providing services to taxonomists for standard genome sequencing and annotation.</title>
        <authorList>
            <consortium name="The Broad Institute Genomics Platform"/>
            <consortium name="The Broad Institute Genome Sequencing Center for Infectious Disease"/>
            <person name="Wu L."/>
            <person name="Ma J."/>
        </authorList>
    </citation>
    <scope>NUCLEOTIDE SEQUENCE [LARGE SCALE GENOMIC DNA]</scope>
    <source>
        <strain evidence="2 3">JCM 4316</strain>
    </source>
</reference>
<evidence type="ECO:0000256" key="1">
    <source>
        <dbReference type="SAM" id="Phobius"/>
    </source>
</evidence>
<organism evidence="2 3">
    <name type="scientific">Streptomyces cuspidosporus</name>
    <dbReference type="NCBI Taxonomy" id="66882"/>
    <lineage>
        <taxon>Bacteria</taxon>
        <taxon>Bacillati</taxon>
        <taxon>Actinomycetota</taxon>
        <taxon>Actinomycetes</taxon>
        <taxon>Kitasatosporales</taxon>
        <taxon>Streptomycetaceae</taxon>
        <taxon>Streptomyces</taxon>
    </lineage>
</organism>
<gene>
    <name evidence="2" type="ORF">GCM10010246_25520</name>
</gene>
<dbReference type="RefSeq" id="WP_346174587.1">
    <property type="nucleotide sequence ID" value="NZ_BAAASD010000008.1"/>
</dbReference>
<dbReference type="EMBL" id="BAAASD010000008">
    <property type="protein sequence ID" value="GAA2339553.1"/>
    <property type="molecule type" value="Genomic_DNA"/>
</dbReference>
<keyword evidence="1" id="KW-0812">Transmembrane</keyword>
<keyword evidence="1" id="KW-0472">Membrane</keyword>
<comment type="caution">
    <text evidence="2">The sequence shown here is derived from an EMBL/GenBank/DDBJ whole genome shotgun (WGS) entry which is preliminary data.</text>
</comment>
<sequence>MAEEGESEPESPLWKWLALTIMVGALGGMLWLIKPYVLDDPFDNTSEVPCSAVAAFAGGELPDGASDGRCTERSWTDVQMQASFRMPRAAVAGWLDSSFPGSRKRDRELPTPSCGCDLYLDIQSPPTGAEADAVQITVVYEDSDTAFINLAAFTV</sequence>
<keyword evidence="1" id="KW-1133">Transmembrane helix</keyword>
<evidence type="ECO:0000313" key="2">
    <source>
        <dbReference type="EMBL" id="GAA2339553.1"/>
    </source>
</evidence>
<feature type="transmembrane region" description="Helical" evidence="1">
    <location>
        <begin position="13"/>
        <end position="33"/>
    </location>
</feature>
<evidence type="ECO:0000313" key="3">
    <source>
        <dbReference type="Proteomes" id="UP001500253"/>
    </source>
</evidence>
<dbReference type="Proteomes" id="UP001500253">
    <property type="component" value="Unassembled WGS sequence"/>
</dbReference>
<keyword evidence="3" id="KW-1185">Reference proteome</keyword>
<proteinExistence type="predicted"/>